<evidence type="ECO:0000256" key="8">
    <source>
        <dbReference type="SAM" id="Phobius"/>
    </source>
</evidence>
<dbReference type="PANTHER" id="PTHR31145">
    <property type="entry name" value="INTEGRAL MEMBRANE PROTEIN (AFU_ORTHOLOGUE AFUA_7G01610)"/>
    <property type="match status" value="1"/>
</dbReference>
<evidence type="ECO:0000256" key="6">
    <source>
        <dbReference type="ARBA" id="ARBA00023136"/>
    </source>
</evidence>
<dbReference type="OrthoDB" id="5212126at2759"/>
<evidence type="ECO:0000259" key="10">
    <source>
        <dbReference type="SMART" id="SM01320"/>
    </source>
</evidence>
<organism evidence="11 12">
    <name type="scientific">Gnomoniopsis smithogilvyi</name>
    <dbReference type="NCBI Taxonomy" id="1191159"/>
    <lineage>
        <taxon>Eukaryota</taxon>
        <taxon>Fungi</taxon>
        <taxon>Dikarya</taxon>
        <taxon>Ascomycota</taxon>
        <taxon>Pezizomycotina</taxon>
        <taxon>Sordariomycetes</taxon>
        <taxon>Sordariomycetidae</taxon>
        <taxon>Diaporthales</taxon>
        <taxon>Gnomoniaceae</taxon>
        <taxon>Gnomoniopsis</taxon>
    </lineage>
</organism>
<accession>A0A9W9D0H9</accession>
<keyword evidence="6 8" id="KW-0472">Membrane</keyword>
<evidence type="ECO:0000256" key="9">
    <source>
        <dbReference type="SAM" id="SignalP"/>
    </source>
</evidence>
<feature type="transmembrane region" description="Helical" evidence="8">
    <location>
        <begin position="510"/>
        <end position="530"/>
    </location>
</feature>
<evidence type="ECO:0000256" key="1">
    <source>
        <dbReference type="ARBA" id="ARBA00004141"/>
    </source>
</evidence>
<feature type="compositionally biased region" description="Polar residues" evidence="7">
    <location>
        <begin position="769"/>
        <end position="788"/>
    </location>
</feature>
<dbReference type="GO" id="GO:0009272">
    <property type="term" value="P:fungal-type cell wall biogenesis"/>
    <property type="evidence" value="ECO:0007669"/>
    <property type="project" value="TreeGrafter"/>
</dbReference>
<dbReference type="SMART" id="SM01320">
    <property type="entry name" value="TRP_N"/>
    <property type="match status" value="1"/>
</dbReference>
<feature type="transmembrane region" description="Helical" evidence="8">
    <location>
        <begin position="575"/>
        <end position="601"/>
    </location>
</feature>
<feature type="transmembrane region" description="Helical" evidence="8">
    <location>
        <begin position="384"/>
        <end position="404"/>
    </location>
</feature>
<feature type="transmembrane region" description="Helical" evidence="8">
    <location>
        <begin position="424"/>
        <end position="442"/>
    </location>
</feature>
<dbReference type="Proteomes" id="UP001140453">
    <property type="component" value="Unassembled WGS sequence"/>
</dbReference>
<evidence type="ECO:0000256" key="7">
    <source>
        <dbReference type="SAM" id="MobiDB-lite"/>
    </source>
</evidence>
<proteinExistence type="inferred from homology"/>
<comment type="caution">
    <text evidence="11">The sequence shown here is derived from an EMBL/GenBank/DDBJ whole genome shotgun (WGS) entry which is preliminary data.</text>
</comment>
<comment type="subcellular location">
    <subcellularLocation>
        <location evidence="1">Membrane</location>
        <topology evidence="1">Multi-pass membrane protein</topology>
    </subcellularLocation>
</comment>
<keyword evidence="12" id="KW-1185">Reference proteome</keyword>
<keyword evidence="5 8" id="KW-1133">Transmembrane helix</keyword>
<evidence type="ECO:0000256" key="4">
    <source>
        <dbReference type="ARBA" id="ARBA00022729"/>
    </source>
</evidence>
<dbReference type="EMBL" id="JAPEVB010000001">
    <property type="protein sequence ID" value="KAJ4395973.1"/>
    <property type="molecule type" value="Genomic_DNA"/>
</dbReference>
<comment type="similarity">
    <text evidence="2">Belongs to the transient receptor potential (TRP) ion channel family.</text>
</comment>
<feature type="region of interest" description="Disordered" evidence="7">
    <location>
        <begin position="646"/>
        <end position="788"/>
    </location>
</feature>
<evidence type="ECO:0000313" key="11">
    <source>
        <dbReference type="EMBL" id="KAJ4395973.1"/>
    </source>
</evidence>
<feature type="transmembrane region" description="Helical" evidence="8">
    <location>
        <begin position="484"/>
        <end position="504"/>
    </location>
</feature>
<sequence length="835" mass="90586">MLFSKRTPILLLSSLAAICRPAAAEQMLSSSSLNTCQADSGFTASLFNVVYTPANNSATIDLSATSSIQGNVVFDAIITAYGYQIIRQTVDPCTVGLAGLCPMTAGKMSLTFNLDVSADAASEIPGIAYTFPDLDAKVQLYMNYTSSGESVACVEAEISNGKTVNLIGVKWATAIIAGLALASSAVISGLGHSNAASHVAANALSLFSYFQGQAMLGMVAIDLPPIVASWTQDFQWSMGIIKVGFMQSIFTWYQRATGGTPSQLFDSLTTVSVQVEKRKMKRNFIETGVNLSRRAVAMMPRAVDTVSTLVKRGNVKNASGSYVVTGIQRVAYKAGIESTNLFMTGLTFFCVFVILTIAGVAAFKGFCEVAVKHKWMKSDKFVDFRNGWFTVLKGILFRLTLIGFPQMTILCLWEFTQRDSAAEVVLAVFFFFGMLATLGWAASKVIRIARRSVVMHRNPAYILFSDPQALNKWGFLYVQFRASAYYFIVPTLGYLLLKGMFIAFGQSSGSVQAVAFIVLEAGALIGASVLRPWMDKSTNSFNISICAINFLNSIFLLIFTDVFNQPAIVTGVVGVVLWIANAVFALVLLLMLIVTTVIVLIRKNPDARYQFMADDRASFMKSQTQLNTTTELDALAATARGDKHGYKAGFDMDDDADSISSESLKRRTDPSHMQVPQQMNSPLSQPAYREAPRSPVDPAMPLFPNDNRQRTPGPPQQQQQQQYGGAYGGGQYLTQQQSGSSGRSGPTPYASSSNLSAYRDAKGGVPTSPAGSYRSQTGGQNATSEERVMNTNDVDLGSSHLIDIIPPEEDCVSRLAEERPSDVIRTIYEPSLHTD</sequence>
<evidence type="ECO:0000313" key="12">
    <source>
        <dbReference type="Proteomes" id="UP001140453"/>
    </source>
</evidence>
<protein>
    <submittedName>
        <fullName evidence="11">Flavin carrier protein 3</fullName>
    </submittedName>
</protein>
<keyword evidence="4 9" id="KW-0732">Signal</keyword>
<evidence type="ECO:0000256" key="2">
    <source>
        <dbReference type="ARBA" id="ARBA00010642"/>
    </source>
</evidence>
<feature type="transmembrane region" description="Helical" evidence="8">
    <location>
        <begin position="341"/>
        <end position="363"/>
    </location>
</feature>
<dbReference type="Pfam" id="PF06011">
    <property type="entry name" value="TRP"/>
    <property type="match status" value="1"/>
</dbReference>
<dbReference type="InterPro" id="IPR010308">
    <property type="entry name" value="TRP_C"/>
</dbReference>
<dbReference type="GO" id="GO:0055085">
    <property type="term" value="P:transmembrane transport"/>
    <property type="evidence" value="ECO:0007669"/>
    <property type="project" value="TreeGrafter"/>
</dbReference>
<feature type="compositionally biased region" description="Low complexity" evidence="7">
    <location>
        <begin position="732"/>
        <end position="745"/>
    </location>
</feature>
<dbReference type="AlphaFoldDB" id="A0A9W9D0H9"/>
<dbReference type="InterPro" id="IPR040241">
    <property type="entry name" value="TRP_Flc/Pkd2-like"/>
</dbReference>
<reference evidence="11" key="1">
    <citation type="submission" date="2022-10" db="EMBL/GenBank/DDBJ databases">
        <title>Tapping the CABI collections for fungal endophytes: first genome assemblies for Collariella, Neodidymelliopsis, Ascochyta clinopodiicola, Didymella pomorum, Didymosphaeria variabile, Neocosmospora piperis and Neocucurbitaria cava.</title>
        <authorList>
            <person name="Hill R."/>
        </authorList>
    </citation>
    <scope>NUCLEOTIDE SEQUENCE</scope>
    <source>
        <strain evidence="11">IMI 355082</strain>
    </source>
</reference>
<dbReference type="InterPro" id="IPR032800">
    <property type="entry name" value="TRP_N"/>
</dbReference>
<dbReference type="GO" id="GO:0016020">
    <property type="term" value="C:membrane"/>
    <property type="evidence" value="ECO:0007669"/>
    <property type="project" value="UniProtKB-SubCell"/>
</dbReference>
<evidence type="ECO:0000256" key="3">
    <source>
        <dbReference type="ARBA" id="ARBA00022692"/>
    </source>
</evidence>
<feature type="chain" id="PRO_5040801617" evidence="9">
    <location>
        <begin position="25"/>
        <end position="835"/>
    </location>
</feature>
<name>A0A9W9D0H9_9PEZI</name>
<keyword evidence="3 8" id="KW-0812">Transmembrane</keyword>
<evidence type="ECO:0000256" key="5">
    <source>
        <dbReference type="ARBA" id="ARBA00022989"/>
    </source>
</evidence>
<feature type="transmembrane region" description="Helical" evidence="8">
    <location>
        <begin position="542"/>
        <end position="563"/>
    </location>
</feature>
<feature type="domain" description="ML-like" evidence="10">
    <location>
        <begin position="26"/>
        <end position="165"/>
    </location>
</feature>
<feature type="compositionally biased region" description="Polar residues" evidence="7">
    <location>
        <begin position="674"/>
        <end position="684"/>
    </location>
</feature>
<dbReference type="Pfam" id="PF14558">
    <property type="entry name" value="TRP_N"/>
    <property type="match status" value="1"/>
</dbReference>
<feature type="signal peptide" evidence="9">
    <location>
        <begin position="1"/>
        <end position="24"/>
    </location>
</feature>
<dbReference type="PANTHER" id="PTHR31145:SF2">
    <property type="entry name" value="FLAVIN CARRIER PROTEIN 2"/>
    <property type="match status" value="1"/>
</dbReference>
<gene>
    <name evidence="11" type="primary">FLC3_1</name>
    <name evidence="11" type="ORF">N0V93_000189</name>
</gene>